<proteinExistence type="inferred from homology"/>
<name>A0A1J5PFW1_9ZZZZ</name>
<comment type="caution">
    <text evidence="1">The sequence shown here is derived from an EMBL/GenBank/DDBJ whole genome shotgun (WGS) entry which is preliminary data.</text>
</comment>
<dbReference type="EMBL" id="MLJW01004595">
    <property type="protein sequence ID" value="OIQ69672.1"/>
    <property type="molecule type" value="Genomic_DNA"/>
</dbReference>
<dbReference type="CDD" id="cd10787">
    <property type="entry name" value="LamB_YcsF_like"/>
    <property type="match status" value="1"/>
</dbReference>
<dbReference type="InterPro" id="IPR011330">
    <property type="entry name" value="Glyco_hydro/deAcase_b/a-brl"/>
</dbReference>
<dbReference type="Pfam" id="PF03746">
    <property type="entry name" value="LamB_YcsF"/>
    <property type="match status" value="1"/>
</dbReference>
<dbReference type="HAMAP" id="MF_00691">
    <property type="entry name" value="PxpA"/>
    <property type="match status" value="1"/>
</dbReference>
<gene>
    <name evidence="1" type="ORF">GALL_487260</name>
</gene>
<sequence length="263" mass="26747">MRGEASEAAVTAIDLNSDLGEGFGPWAMGDDAAMLGLVTSANIACGGHASDPETMYATLRLAATRGVIVGAHPGYNDREGFGRRVIPMAPVEVGRMVAAQVGALAALAALAGTEVRYVKPHGALGNLAADRRDVSEAIVAAVRAISPRLAVLAISGTELELAARAAGATVFSEIFADRGYLASGRLVPRSQAGAMIHDAEAAAERLLGFLDSGLMPVIDGAPIRLAAQSICVHGDSAGAVDMARVIRETLGAAGVTFAPFMAG</sequence>
<organism evidence="1">
    <name type="scientific">mine drainage metagenome</name>
    <dbReference type="NCBI Taxonomy" id="410659"/>
    <lineage>
        <taxon>unclassified sequences</taxon>
        <taxon>metagenomes</taxon>
        <taxon>ecological metagenomes</taxon>
    </lineage>
</organism>
<evidence type="ECO:0000313" key="1">
    <source>
        <dbReference type="EMBL" id="OIQ69672.1"/>
    </source>
</evidence>
<protein>
    <submittedName>
        <fullName evidence="1">LamB/YcsF family protein</fullName>
    </submittedName>
</protein>
<dbReference type="PANTHER" id="PTHR30292:SF0">
    <property type="entry name" value="5-OXOPROLINASE SUBUNIT A"/>
    <property type="match status" value="1"/>
</dbReference>
<dbReference type="SUPFAM" id="SSF88713">
    <property type="entry name" value="Glycoside hydrolase/deacetylase"/>
    <property type="match status" value="1"/>
</dbReference>
<reference evidence="1" key="1">
    <citation type="submission" date="2016-10" db="EMBL/GenBank/DDBJ databases">
        <title>Sequence of Gallionella enrichment culture.</title>
        <authorList>
            <person name="Poehlein A."/>
            <person name="Muehling M."/>
            <person name="Daniel R."/>
        </authorList>
    </citation>
    <scope>NUCLEOTIDE SEQUENCE</scope>
</reference>
<dbReference type="NCBIfam" id="NF003816">
    <property type="entry name" value="PRK05406.1-5"/>
    <property type="match status" value="1"/>
</dbReference>
<accession>A0A1J5PFW1</accession>
<dbReference type="AlphaFoldDB" id="A0A1J5PFW1"/>
<dbReference type="Gene3D" id="3.20.20.370">
    <property type="entry name" value="Glycoside hydrolase/deacetylase"/>
    <property type="match status" value="1"/>
</dbReference>
<dbReference type="GO" id="GO:0005975">
    <property type="term" value="P:carbohydrate metabolic process"/>
    <property type="evidence" value="ECO:0007669"/>
    <property type="project" value="InterPro"/>
</dbReference>
<dbReference type="NCBIfam" id="NF003814">
    <property type="entry name" value="PRK05406.1-3"/>
    <property type="match status" value="1"/>
</dbReference>
<dbReference type="PANTHER" id="PTHR30292">
    <property type="entry name" value="UNCHARACTERIZED PROTEIN YBGL-RELATED"/>
    <property type="match status" value="1"/>
</dbReference>
<dbReference type="InterPro" id="IPR005501">
    <property type="entry name" value="LamB/YcsF/PxpA-like"/>
</dbReference>